<name>A0ABR0EH22_ZASCE</name>
<feature type="region of interest" description="Disordered" evidence="2">
    <location>
        <begin position="1"/>
        <end position="280"/>
    </location>
</feature>
<dbReference type="EMBL" id="JAXOVC010000006">
    <property type="protein sequence ID" value="KAK4500378.1"/>
    <property type="molecule type" value="Genomic_DNA"/>
</dbReference>
<comment type="caution">
    <text evidence="4">The sequence shown here is derived from an EMBL/GenBank/DDBJ whole genome shotgun (WGS) entry which is preliminary data.</text>
</comment>
<dbReference type="PANTHER" id="PTHR23176">
    <property type="entry name" value="RHO/RAC/CDC GTPASE-ACTIVATING PROTEIN"/>
    <property type="match status" value="1"/>
</dbReference>
<evidence type="ECO:0000256" key="2">
    <source>
        <dbReference type="SAM" id="MobiDB-lite"/>
    </source>
</evidence>
<feature type="domain" description="Rho-GAP" evidence="3">
    <location>
        <begin position="332"/>
        <end position="530"/>
    </location>
</feature>
<dbReference type="SUPFAM" id="SSF48350">
    <property type="entry name" value="GTPase activation domain, GAP"/>
    <property type="match status" value="1"/>
</dbReference>
<feature type="compositionally biased region" description="Pro residues" evidence="2">
    <location>
        <begin position="152"/>
        <end position="162"/>
    </location>
</feature>
<feature type="compositionally biased region" description="Polar residues" evidence="2">
    <location>
        <begin position="127"/>
        <end position="140"/>
    </location>
</feature>
<feature type="compositionally biased region" description="Basic and acidic residues" evidence="2">
    <location>
        <begin position="542"/>
        <end position="577"/>
    </location>
</feature>
<dbReference type="Proteomes" id="UP001305779">
    <property type="component" value="Unassembled WGS sequence"/>
</dbReference>
<feature type="compositionally biased region" description="Basic and acidic residues" evidence="2">
    <location>
        <begin position="192"/>
        <end position="210"/>
    </location>
</feature>
<reference evidence="4 5" key="1">
    <citation type="journal article" date="2023" name="G3 (Bethesda)">
        <title>A chromosome-level genome assembly of Zasmidium syzygii isolated from banana leaves.</title>
        <authorList>
            <person name="van Westerhoven A.C."/>
            <person name="Mehrabi R."/>
            <person name="Talebi R."/>
            <person name="Steentjes M.B.F."/>
            <person name="Corcolon B."/>
            <person name="Chong P.A."/>
            <person name="Kema G.H.J."/>
            <person name="Seidl M.F."/>
        </authorList>
    </citation>
    <scope>NUCLEOTIDE SEQUENCE [LARGE SCALE GENOMIC DNA]</scope>
    <source>
        <strain evidence="4 5">P124</strain>
    </source>
</reference>
<dbReference type="InterPro" id="IPR008936">
    <property type="entry name" value="Rho_GTPase_activation_prot"/>
</dbReference>
<feature type="compositionally biased region" description="Polar residues" evidence="2">
    <location>
        <begin position="13"/>
        <end position="32"/>
    </location>
</feature>
<feature type="compositionally biased region" description="Basic and acidic residues" evidence="2">
    <location>
        <begin position="595"/>
        <end position="604"/>
    </location>
</feature>
<feature type="compositionally biased region" description="Polar residues" evidence="2">
    <location>
        <begin position="579"/>
        <end position="594"/>
    </location>
</feature>
<feature type="region of interest" description="Disordered" evidence="2">
    <location>
        <begin position="535"/>
        <end position="692"/>
    </location>
</feature>
<dbReference type="Gene3D" id="1.10.555.10">
    <property type="entry name" value="Rho GTPase activation protein"/>
    <property type="match status" value="1"/>
</dbReference>
<feature type="compositionally biased region" description="Polar residues" evidence="2">
    <location>
        <begin position="651"/>
        <end position="661"/>
    </location>
</feature>
<feature type="compositionally biased region" description="Polar residues" evidence="2">
    <location>
        <begin position="211"/>
        <end position="221"/>
    </location>
</feature>
<keyword evidence="5" id="KW-1185">Reference proteome</keyword>
<dbReference type="PROSITE" id="PS50238">
    <property type="entry name" value="RHOGAP"/>
    <property type="match status" value="1"/>
</dbReference>
<feature type="compositionally biased region" description="Basic and acidic residues" evidence="2">
    <location>
        <begin position="164"/>
        <end position="180"/>
    </location>
</feature>
<feature type="compositionally biased region" description="Basic and acidic residues" evidence="2">
    <location>
        <begin position="232"/>
        <end position="245"/>
    </location>
</feature>
<feature type="compositionally biased region" description="Pro residues" evidence="2">
    <location>
        <begin position="57"/>
        <end position="66"/>
    </location>
</feature>
<evidence type="ECO:0000313" key="4">
    <source>
        <dbReference type="EMBL" id="KAK4500378.1"/>
    </source>
</evidence>
<dbReference type="InterPro" id="IPR050729">
    <property type="entry name" value="Rho-GAP"/>
</dbReference>
<evidence type="ECO:0000256" key="1">
    <source>
        <dbReference type="ARBA" id="ARBA00022468"/>
    </source>
</evidence>
<feature type="compositionally biased region" description="Polar residues" evidence="2">
    <location>
        <begin position="676"/>
        <end position="685"/>
    </location>
</feature>
<organism evidence="4 5">
    <name type="scientific">Zasmidium cellare</name>
    <name type="common">Wine cellar mold</name>
    <name type="synonym">Racodium cellare</name>
    <dbReference type="NCBI Taxonomy" id="395010"/>
    <lineage>
        <taxon>Eukaryota</taxon>
        <taxon>Fungi</taxon>
        <taxon>Dikarya</taxon>
        <taxon>Ascomycota</taxon>
        <taxon>Pezizomycotina</taxon>
        <taxon>Dothideomycetes</taxon>
        <taxon>Dothideomycetidae</taxon>
        <taxon>Mycosphaerellales</taxon>
        <taxon>Mycosphaerellaceae</taxon>
        <taxon>Zasmidium</taxon>
    </lineage>
</organism>
<gene>
    <name evidence="4" type="ORF">PRZ48_008567</name>
</gene>
<keyword evidence="1" id="KW-0343">GTPase activation</keyword>
<dbReference type="PANTHER" id="PTHR23176:SF125">
    <property type="entry name" value="GTPASE ACTIVATOR (BEM2), PUTATIVE (AFU_ORTHOLOGUE AFUA_7G04450)-RELATED"/>
    <property type="match status" value="1"/>
</dbReference>
<dbReference type="Pfam" id="PF00620">
    <property type="entry name" value="RhoGAP"/>
    <property type="match status" value="1"/>
</dbReference>
<evidence type="ECO:0000259" key="3">
    <source>
        <dbReference type="PROSITE" id="PS50238"/>
    </source>
</evidence>
<evidence type="ECO:0000313" key="5">
    <source>
        <dbReference type="Proteomes" id="UP001305779"/>
    </source>
</evidence>
<dbReference type="InterPro" id="IPR000198">
    <property type="entry name" value="RhoGAP_dom"/>
</dbReference>
<sequence length="692" mass="76967">MPRHSKPADLALQNGNGLQNGVQPGPNSSPMNLQGVDLGSFGGGFEHDVAAGLTPLPAQPQSPPGSPRSAAHNRDPSKNFLSNFKSRISPEQEQRQKKDSRQGSHDDEEYRPGTSSMSKIYHLRKNPGSTPELSLVGSQDNVHKDTSDGEKPPLPGPRPQPTPHHSEDSTASARRKDNSKPFRIGITRSKSIRRDSESKTRPKMNGKDSFEQQAPPNTAPLQSDWPGSEARVSGKEKDKRGKSAERAPASESQENLARPGKDNKQNAFKTGSRNVVEKARSGGTSFFNRLGKIGRSSSSNERERGVVHMENYEPTVITLPIDDQTRITRISKQLSQCRDKTEYWMPALPWRCIDYLNSHCEDQGMYRIPGSTTNVKNWQRRFDTEYDIDLLSEDISDPNEIASTLKAWLRAYQNDPIIPKELQAELARDMEQINPDYQKIGEPAPQLLRDALSDLPPFNYYLLFAITCHLSLLLTNKDKNMMDLNNLAVCVMPCLYMDRWLFNYLVGDWRHCWQGCYTEKEYLKTEEDIAAGRIKPAVKPAVKPEAKTEQPSDSENGDKQSTIDDGKSEAVSVDDRAISSGTGSTASKPTTSSRDNAEYYHGENTHPMNYMTPGAKAYSNGTVGLGINEEPKRPRTADQRHAPEEGMKGGQTKSRSNSTTPKVGHNRSRSDLPATPVNTHANTEWPQPVRPS</sequence>
<feature type="compositionally biased region" description="Basic and acidic residues" evidence="2">
    <location>
        <begin position="141"/>
        <end position="151"/>
    </location>
</feature>
<proteinExistence type="predicted"/>
<feature type="compositionally biased region" description="Basic and acidic residues" evidence="2">
    <location>
        <begin position="629"/>
        <end position="647"/>
    </location>
</feature>
<protein>
    <recommendedName>
        <fullName evidence="3">Rho-GAP domain-containing protein</fullName>
    </recommendedName>
</protein>
<dbReference type="CDD" id="cd00159">
    <property type="entry name" value="RhoGAP"/>
    <property type="match status" value="1"/>
</dbReference>
<feature type="compositionally biased region" description="Basic and acidic residues" evidence="2">
    <location>
        <begin position="88"/>
        <end position="111"/>
    </location>
</feature>
<dbReference type="SMART" id="SM00324">
    <property type="entry name" value="RhoGAP"/>
    <property type="match status" value="1"/>
</dbReference>
<accession>A0ABR0EH22</accession>